<accession>A0AAU6VYX5</accession>
<gene>
    <name evidence="2" type="ORF">MRN67_22135</name>
</gene>
<protein>
    <submittedName>
        <fullName evidence="2">Uncharacterized protein</fullName>
    </submittedName>
</protein>
<sequence>MTTYTFKIDPCKPEDGYGWQLRYFEDGWEIPGEELFVLPVDVPELVEREYDTARVTGELWVEAMTGRPYPSQEQPPEKDENQLSLWGDEDTEQ</sequence>
<evidence type="ECO:0000256" key="1">
    <source>
        <dbReference type="SAM" id="MobiDB-lite"/>
    </source>
</evidence>
<proteinExistence type="predicted"/>
<geneLocation type="plasmid" evidence="2">
    <name>pSP19M00021</name>
</geneLocation>
<dbReference type="EMBL" id="CP095356">
    <property type="protein sequence ID" value="XAG91114.1"/>
    <property type="molecule type" value="Genomic_DNA"/>
</dbReference>
<keyword evidence="2" id="KW-0614">Plasmid</keyword>
<dbReference type="AlphaFoldDB" id="A0AAU6VYX5"/>
<organism evidence="2">
    <name type="scientific">bacterium 19CA01SA08</name>
    <dbReference type="NCBI Taxonomy" id="2920574"/>
    <lineage>
        <taxon>Bacteria</taxon>
    </lineage>
</organism>
<evidence type="ECO:0000313" key="2">
    <source>
        <dbReference type="EMBL" id="XAG91114.1"/>
    </source>
</evidence>
<reference evidence="2" key="1">
    <citation type="submission" date="2022-03" db="EMBL/GenBank/DDBJ databases">
        <title>Sea Food Isolates.</title>
        <authorList>
            <person name="Li c."/>
        </authorList>
    </citation>
    <scope>NUCLEOTIDE SEQUENCE</scope>
    <source>
        <strain evidence="2">19CA01SA08</strain>
        <plasmid evidence="2">pSP19M00021</plasmid>
    </source>
</reference>
<name>A0AAU6VYX5_UNCXX</name>
<feature type="region of interest" description="Disordered" evidence="1">
    <location>
        <begin position="67"/>
        <end position="93"/>
    </location>
</feature>